<dbReference type="Proteomes" id="UP000599688">
    <property type="component" value="Unassembled WGS sequence"/>
</dbReference>
<dbReference type="EMBL" id="BMGL01000004">
    <property type="protein sequence ID" value="GGE08518.1"/>
    <property type="molecule type" value="Genomic_DNA"/>
</dbReference>
<evidence type="ECO:0000313" key="2">
    <source>
        <dbReference type="EMBL" id="GGE08518.1"/>
    </source>
</evidence>
<evidence type="ECO:0000256" key="1">
    <source>
        <dbReference type="SAM" id="SignalP"/>
    </source>
</evidence>
<accession>A0A917E843</accession>
<organism evidence="2 3">
    <name type="scientific">Psychroflexus salis</name>
    <dbReference type="NCBI Taxonomy" id="1526574"/>
    <lineage>
        <taxon>Bacteria</taxon>
        <taxon>Pseudomonadati</taxon>
        <taxon>Bacteroidota</taxon>
        <taxon>Flavobacteriia</taxon>
        <taxon>Flavobacteriales</taxon>
        <taxon>Flavobacteriaceae</taxon>
        <taxon>Psychroflexus</taxon>
    </lineage>
</organism>
<sequence>MRKYFLLVFLFSYMLINAQDNTADNNSDEKQEEKKWKMGGNFSFLINQASFNDEWLGGGTSNYSGNILVSYDINYKNKKITWDTKFLGDYGITKTKDQEFNRKTNDRLELNSVAGYQVGDSKWSYSTMLNFRTQFANGYEFEQDEQGNEIRTLQTEFMSPAFLQLGLGALWKENDDFRVNISPATGRLIFANSRFTTTPGYVDGDFFGLDEGESLRTEFGASFNAYGKFKLMKNITMENIFNLFSNYLEDPQNIDLDYTLNLVMKVNEYISTNFTFQAIYDDNAVKGFQVRQVLGVGLAFQL</sequence>
<proteinExistence type="predicted"/>
<gene>
    <name evidence="2" type="ORF">GCM10010831_07600</name>
</gene>
<dbReference type="AlphaFoldDB" id="A0A917E843"/>
<dbReference type="RefSeq" id="WP_188405453.1">
    <property type="nucleotide sequence ID" value="NZ_BMGL01000004.1"/>
</dbReference>
<reference evidence="2 3" key="1">
    <citation type="journal article" date="2014" name="Int. J. Syst. Evol. Microbiol.">
        <title>Complete genome sequence of Corynebacterium casei LMG S-19264T (=DSM 44701T), isolated from a smear-ripened cheese.</title>
        <authorList>
            <consortium name="US DOE Joint Genome Institute (JGI-PGF)"/>
            <person name="Walter F."/>
            <person name="Albersmeier A."/>
            <person name="Kalinowski J."/>
            <person name="Ruckert C."/>
        </authorList>
    </citation>
    <scope>NUCLEOTIDE SEQUENCE [LARGE SCALE GENOMIC DNA]</scope>
    <source>
        <strain evidence="2 3">CGMCC 1.12925</strain>
    </source>
</reference>
<name>A0A917E843_9FLAO</name>
<dbReference type="InterPro" id="IPR021428">
    <property type="entry name" value="DUF3078"/>
</dbReference>
<feature type="chain" id="PRO_5037088387" description="DUF3078 domain-containing protein" evidence="1">
    <location>
        <begin position="19"/>
        <end position="302"/>
    </location>
</feature>
<keyword evidence="1" id="KW-0732">Signal</keyword>
<dbReference type="Pfam" id="PF11276">
    <property type="entry name" value="DUF3078"/>
    <property type="match status" value="1"/>
</dbReference>
<evidence type="ECO:0000313" key="3">
    <source>
        <dbReference type="Proteomes" id="UP000599688"/>
    </source>
</evidence>
<comment type="caution">
    <text evidence="2">The sequence shown here is derived from an EMBL/GenBank/DDBJ whole genome shotgun (WGS) entry which is preliminary data.</text>
</comment>
<evidence type="ECO:0008006" key="4">
    <source>
        <dbReference type="Google" id="ProtNLM"/>
    </source>
</evidence>
<keyword evidence="3" id="KW-1185">Reference proteome</keyword>
<feature type="signal peptide" evidence="1">
    <location>
        <begin position="1"/>
        <end position="18"/>
    </location>
</feature>
<protein>
    <recommendedName>
        <fullName evidence="4">DUF3078 domain-containing protein</fullName>
    </recommendedName>
</protein>